<gene>
    <name evidence="7" type="ORF">KSP40_PGU011965</name>
</gene>
<keyword evidence="4" id="KW-0812">Transmembrane</keyword>
<dbReference type="Proteomes" id="UP001412067">
    <property type="component" value="Unassembled WGS sequence"/>
</dbReference>
<comment type="caution">
    <text evidence="7">The sequence shown here is derived from an EMBL/GenBank/DDBJ whole genome shotgun (WGS) entry which is preliminary data.</text>
</comment>
<dbReference type="InterPro" id="IPR009262">
    <property type="entry name" value="SLC35_F1/F2/F6"/>
</dbReference>
<keyword evidence="6" id="KW-0472">Membrane</keyword>
<evidence type="ECO:0000256" key="6">
    <source>
        <dbReference type="ARBA" id="ARBA00023136"/>
    </source>
</evidence>
<protein>
    <submittedName>
        <fullName evidence="7">Uncharacterized protein</fullName>
    </submittedName>
</protein>
<organism evidence="7 8">
    <name type="scientific">Platanthera guangdongensis</name>
    <dbReference type="NCBI Taxonomy" id="2320717"/>
    <lineage>
        <taxon>Eukaryota</taxon>
        <taxon>Viridiplantae</taxon>
        <taxon>Streptophyta</taxon>
        <taxon>Embryophyta</taxon>
        <taxon>Tracheophyta</taxon>
        <taxon>Spermatophyta</taxon>
        <taxon>Magnoliopsida</taxon>
        <taxon>Liliopsida</taxon>
        <taxon>Asparagales</taxon>
        <taxon>Orchidaceae</taxon>
        <taxon>Orchidoideae</taxon>
        <taxon>Orchideae</taxon>
        <taxon>Orchidinae</taxon>
        <taxon>Platanthera</taxon>
    </lineage>
</organism>
<keyword evidence="3" id="KW-0813">Transport</keyword>
<accession>A0ABR2LII0</accession>
<evidence type="ECO:0000256" key="2">
    <source>
        <dbReference type="ARBA" id="ARBA00007863"/>
    </source>
</evidence>
<evidence type="ECO:0000313" key="7">
    <source>
        <dbReference type="EMBL" id="KAK8941519.1"/>
    </source>
</evidence>
<comment type="subcellular location">
    <subcellularLocation>
        <location evidence="1">Membrane</location>
        <topology evidence="1">Multi-pass membrane protein</topology>
    </subcellularLocation>
</comment>
<keyword evidence="8" id="KW-1185">Reference proteome</keyword>
<dbReference type="EMBL" id="JBBWWR010000019">
    <property type="protein sequence ID" value="KAK8941519.1"/>
    <property type="molecule type" value="Genomic_DNA"/>
</dbReference>
<reference evidence="7 8" key="1">
    <citation type="journal article" date="2022" name="Nat. Plants">
        <title>Genomes of leafy and leafless Platanthera orchids illuminate the evolution of mycoheterotrophy.</title>
        <authorList>
            <person name="Li M.H."/>
            <person name="Liu K.W."/>
            <person name="Li Z."/>
            <person name="Lu H.C."/>
            <person name="Ye Q.L."/>
            <person name="Zhang D."/>
            <person name="Wang J.Y."/>
            <person name="Li Y.F."/>
            <person name="Zhong Z.M."/>
            <person name="Liu X."/>
            <person name="Yu X."/>
            <person name="Liu D.K."/>
            <person name="Tu X.D."/>
            <person name="Liu B."/>
            <person name="Hao Y."/>
            <person name="Liao X.Y."/>
            <person name="Jiang Y.T."/>
            <person name="Sun W.H."/>
            <person name="Chen J."/>
            <person name="Chen Y.Q."/>
            <person name="Ai Y."/>
            <person name="Zhai J.W."/>
            <person name="Wu S.S."/>
            <person name="Zhou Z."/>
            <person name="Hsiao Y.Y."/>
            <person name="Wu W.L."/>
            <person name="Chen Y.Y."/>
            <person name="Lin Y.F."/>
            <person name="Hsu J.L."/>
            <person name="Li C.Y."/>
            <person name="Wang Z.W."/>
            <person name="Zhao X."/>
            <person name="Zhong W.Y."/>
            <person name="Ma X.K."/>
            <person name="Ma L."/>
            <person name="Huang J."/>
            <person name="Chen G.Z."/>
            <person name="Huang M.Z."/>
            <person name="Huang L."/>
            <person name="Peng D.H."/>
            <person name="Luo Y.B."/>
            <person name="Zou S.Q."/>
            <person name="Chen S.P."/>
            <person name="Lan S."/>
            <person name="Tsai W.C."/>
            <person name="Van de Peer Y."/>
            <person name="Liu Z.J."/>
        </authorList>
    </citation>
    <scope>NUCLEOTIDE SEQUENCE [LARGE SCALE GENOMIC DNA]</scope>
    <source>
        <strain evidence="7">Lor288</strain>
    </source>
</reference>
<evidence type="ECO:0000256" key="1">
    <source>
        <dbReference type="ARBA" id="ARBA00004141"/>
    </source>
</evidence>
<sequence length="234" mass="25588">MVDWFGAGSVRLAPDHLDWLCLFRALKERFPVVGPKMSWGVRPAGLIKPPGADSRWAPWWDSRVAGRWTPGPASTKYRLKKFVGVAICIAGLTLVVFSDVHASDRAASRIHPPELKPARSRVLPISLQPRLPRTASPDLVSPRRSRYCSPPSPPLIPPPPAMVGDVSSCSPLGWWRLLLLSPPLLGPATSSSYPFSKGSPFFSFERPVAASSLPPSAQISPLLPRLGRFYKKSV</sequence>
<evidence type="ECO:0000256" key="5">
    <source>
        <dbReference type="ARBA" id="ARBA00022989"/>
    </source>
</evidence>
<proteinExistence type="inferred from homology"/>
<keyword evidence="5" id="KW-1133">Transmembrane helix</keyword>
<evidence type="ECO:0000256" key="3">
    <source>
        <dbReference type="ARBA" id="ARBA00022448"/>
    </source>
</evidence>
<name>A0ABR2LII0_9ASPA</name>
<evidence type="ECO:0000313" key="8">
    <source>
        <dbReference type="Proteomes" id="UP001412067"/>
    </source>
</evidence>
<comment type="similarity">
    <text evidence="2">Belongs to the SLC35F solute transporter family.</text>
</comment>
<evidence type="ECO:0000256" key="4">
    <source>
        <dbReference type="ARBA" id="ARBA00022692"/>
    </source>
</evidence>
<dbReference type="Pfam" id="PF06027">
    <property type="entry name" value="SLC35F"/>
    <property type="match status" value="1"/>
</dbReference>